<evidence type="ECO:0000256" key="1">
    <source>
        <dbReference type="SAM" id="MobiDB-lite"/>
    </source>
</evidence>
<sequence length="589" mass="65006">MSPPYDTRSTVFRPTKTTGSPTLTTTKTSVSASRTTTTLNALVWLPWHPNHATTAHPSLPVLGLHRQASWLVFQGEGAGKSPLCITSHLEPPLVMPPPPPVVPSASHGEPHETHNTNADEPMETQPRLKCPLLTDRLREAHTMFPIGQGERPHQVVVLLNGKRFLHVRVQQNLYQFEAPLCDDVERAISAGYAPAMFRAIPPGAVHLLNTTHEIDDVYARAAEGNDEGCAPNARVAQRLITWINRYLANVDRYTGRKPAKNPVAAYVLSQWHPPAWMAAKGKSKRENYKPSVTGLAPNQPPAYEEHQANLTEAREEPIITRKPNPIPQVERAPPVVELPPPAVVTPQVTTPIAPMVPPVIDHQDHKKRWHQDRGPKVAPHWGAPLSQWREHVQKYLDVEETSHFLGVPGPLEELTEDKEAALLALAIIESEGLTIVPGAKGTWDAPKDVAPSLADIAWYLARNGLSFQEADDLYSWGISFLQDESDTLQEKGQQCHDGLTWGDYLQGTPKDRIADQRPLEYYLECTQELGLLDFWDVKPVPTNVNSLSGVKVVGGVIAATDCDDDWDLDALTASNVQQMDIDDSGPAPM</sequence>
<gene>
    <name evidence="2" type="ORF">PISMIDRAFT_12907</name>
</gene>
<reference evidence="2 3" key="1">
    <citation type="submission" date="2014-04" db="EMBL/GenBank/DDBJ databases">
        <authorList>
            <consortium name="DOE Joint Genome Institute"/>
            <person name="Kuo A."/>
            <person name="Kohler A."/>
            <person name="Costa M.D."/>
            <person name="Nagy L.G."/>
            <person name="Floudas D."/>
            <person name="Copeland A."/>
            <person name="Barry K.W."/>
            <person name="Cichocki N."/>
            <person name="Veneault-Fourrey C."/>
            <person name="LaButti K."/>
            <person name="Lindquist E.A."/>
            <person name="Lipzen A."/>
            <person name="Lundell T."/>
            <person name="Morin E."/>
            <person name="Murat C."/>
            <person name="Sun H."/>
            <person name="Tunlid A."/>
            <person name="Henrissat B."/>
            <person name="Grigoriev I.V."/>
            <person name="Hibbett D.S."/>
            <person name="Martin F."/>
            <person name="Nordberg H.P."/>
            <person name="Cantor M.N."/>
            <person name="Hua S.X."/>
        </authorList>
    </citation>
    <scope>NUCLEOTIDE SEQUENCE [LARGE SCALE GENOMIC DNA]</scope>
    <source>
        <strain evidence="2 3">441</strain>
    </source>
</reference>
<proteinExistence type="predicted"/>
<reference evidence="3" key="2">
    <citation type="submission" date="2015-01" db="EMBL/GenBank/DDBJ databases">
        <title>Evolutionary Origins and Diversification of the Mycorrhizal Mutualists.</title>
        <authorList>
            <consortium name="DOE Joint Genome Institute"/>
            <consortium name="Mycorrhizal Genomics Consortium"/>
            <person name="Kohler A."/>
            <person name="Kuo A."/>
            <person name="Nagy L.G."/>
            <person name="Floudas D."/>
            <person name="Copeland A."/>
            <person name="Barry K.W."/>
            <person name="Cichocki N."/>
            <person name="Veneault-Fourrey C."/>
            <person name="LaButti K."/>
            <person name="Lindquist E.A."/>
            <person name="Lipzen A."/>
            <person name="Lundell T."/>
            <person name="Morin E."/>
            <person name="Murat C."/>
            <person name="Riley R."/>
            <person name="Ohm R."/>
            <person name="Sun H."/>
            <person name="Tunlid A."/>
            <person name="Henrissat B."/>
            <person name="Grigoriev I.V."/>
            <person name="Hibbett D.S."/>
            <person name="Martin F."/>
        </authorList>
    </citation>
    <scope>NUCLEOTIDE SEQUENCE [LARGE SCALE GENOMIC DNA]</scope>
    <source>
        <strain evidence="3">441</strain>
    </source>
</reference>
<dbReference type="Proteomes" id="UP000054018">
    <property type="component" value="Unassembled WGS sequence"/>
</dbReference>
<feature type="compositionally biased region" description="Low complexity" evidence="1">
    <location>
        <begin position="14"/>
        <end position="28"/>
    </location>
</feature>
<feature type="region of interest" description="Disordered" evidence="1">
    <location>
        <begin position="97"/>
        <end position="123"/>
    </location>
</feature>
<feature type="region of interest" description="Disordered" evidence="1">
    <location>
        <begin position="1"/>
        <end position="28"/>
    </location>
</feature>
<evidence type="ECO:0000313" key="2">
    <source>
        <dbReference type="EMBL" id="KIK20525.1"/>
    </source>
</evidence>
<protein>
    <submittedName>
        <fullName evidence="2">Uncharacterized protein</fullName>
    </submittedName>
</protein>
<dbReference type="EMBL" id="KN833763">
    <property type="protein sequence ID" value="KIK20525.1"/>
    <property type="molecule type" value="Genomic_DNA"/>
</dbReference>
<name>A0A0C9Y7B7_9AGAM</name>
<keyword evidence="3" id="KW-1185">Reference proteome</keyword>
<dbReference type="AlphaFoldDB" id="A0A0C9Y7B7"/>
<accession>A0A0C9Y7B7</accession>
<evidence type="ECO:0000313" key="3">
    <source>
        <dbReference type="Proteomes" id="UP000054018"/>
    </source>
</evidence>
<dbReference type="HOGENOM" id="CLU_028355_1_0_1"/>
<organism evidence="2 3">
    <name type="scientific">Pisolithus microcarpus 441</name>
    <dbReference type="NCBI Taxonomy" id="765257"/>
    <lineage>
        <taxon>Eukaryota</taxon>
        <taxon>Fungi</taxon>
        <taxon>Dikarya</taxon>
        <taxon>Basidiomycota</taxon>
        <taxon>Agaricomycotina</taxon>
        <taxon>Agaricomycetes</taxon>
        <taxon>Agaricomycetidae</taxon>
        <taxon>Boletales</taxon>
        <taxon>Sclerodermatineae</taxon>
        <taxon>Pisolithaceae</taxon>
        <taxon>Pisolithus</taxon>
    </lineage>
</organism>